<evidence type="ECO:0000256" key="3">
    <source>
        <dbReference type="ARBA" id="ARBA00022692"/>
    </source>
</evidence>
<feature type="transmembrane region" description="Helical" evidence="6">
    <location>
        <begin position="351"/>
        <end position="375"/>
    </location>
</feature>
<gene>
    <name evidence="7" type="ORF">PFI31113_03135</name>
</gene>
<evidence type="ECO:0000256" key="4">
    <source>
        <dbReference type="ARBA" id="ARBA00022989"/>
    </source>
</evidence>
<evidence type="ECO:0000313" key="8">
    <source>
        <dbReference type="Proteomes" id="UP000382577"/>
    </source>
</evidence>
<feature type="transmembrane region" description="Helical" evidence="6">
    <location>
        <begin position="266"/>
        <end position="284"/>
    </location>
</feature>
<dbReference type="GO" id="GO:0005886">
    <property type="term" value="C:plasma membrane"/>
    <property type="evidence" value="ECO:0007669"/>
    <property type="project" value="UniProtKB-SubCell"/>
</dbReference>
<feature type="transmembrane region" description="Helical" evidence="6">
    <location>
        <begin position="446"/>
        <end position="468"/>
    </location>
</feature>
<dbReference type="AlphaFoldDB" id="A0A5E4WA91"/>
<comment type="subcellular location">
    <subcellularLocation>
        <location evidence="1">Cell membrane</location>
        <topology evidence="1">Multi-pass membrane protein</topology>
    </subcellularLocation>
</comment>
<evidence type="ECO:0000313" key="7">
    <source>
        <dbReference type="EMBL" id="VVE21528.1"/>
    </source>
</evidence>
<accession>A0A5E4WA91</accession>
<feature type="transmembrane region" description="Helical" evidence="6">
    <location>
        <begin position="238"/>
        <end position="260"/>
    </location>
</feature>
<keyword evidence="4 6" id="KW-1133">Transmembrane helix</keyword>
<keyword evidence="5 6" id="KW-0472">Membrane</keyword>
<feature type="transmembrane region" description="Helical" evidence="6">
    <location>
        <begin position="24"/>
        <end position="45"/>
    </location>
</feature>
<evidence type="ECO:0000256" key="5">
    <source>
        <dbReference type="ARBA" id="ARBA00023136"/>
    </source>
</evidence>
<proteinExistence type="predicted"/>
<reference evidence="7 8" key="1">
    <citation type="submission" date="2019-08" db="EMBL/GenBank/DDBJ databases">
        <authorList>
            <person name="Peeters C."/>
        </authorList>
    </citation>
    <scope>NUCLEOTIDE SEQUENCE [LARGE SCALE GENOMIC DNA]</scope>
    <source>
        <strain evidence="7 8">LMG 31113</strain>
    </source>
</reference>
<evidence type="ECO:0000256" key="1">
    <source>
        <dbReference type="ARBA" id="ARBA00004651"/>
    </source>
</evidence>
<dbReference type="PANTHER" id="PTHR30250">
    <property type="entry name" value="PST FAMILY PREDICTED COLANIC ACID TRANSPORTER"/>
    <property type="match status" value="1"/>
</dbReference>
<dbReference type="PANTHER" id="PTHR30250:SF26">
    <property type="entry name" value="PSMA PROTEIN"/>
    <property type="match status" value="1"/>
</dbReference>
<name>A0A5E4WA91_9BURK</name>
<feature type="transmembrane region" description="Helical" evidence="6">
    <location>
        <begin position="160"/>
        <end position="182"/>
    </location>
</feature>
<sequence length="470" mass="50947">MTLQESQAHVGKLLVTRLRRSRSLLDMAMLYASKAGAIIVGIAILPQFNRLLGAQQFGVVAVVLSFQALLLILDLGVSTLVSRDIAATDREHASEYQVWHAGEQVITWLYAVLLPLVLIGGHFFGSALSSLDLAIIMILFWSLTVQNIGQAAMLAKRRYVAAGGVQVVGVLLRGGITLLALVWLGANITVFLLAQTVCAVLHMAATRLCCRHMLSIVGGVSQTSVRRCFQMVRRGKSLMLFGLAGAAVMQLDKILVSLFVSPAGMAPYYLSTTLCMTPITALAGPVTQFFQPKLVGAITAHDADATRNILKRFASLLVLVTIVPTVILWLLREPVIGAWLRHASGSQMVVHYTAILLPGVAIGAFGYLPYVVLVARQDFVFQARMSTVLTIVTLTSATIAAWAGSVLAVCWVYAAYHSASTLISFSRCIWLERNQPVRCVTDAAKWVLLLSILIVLPLALIVTGYRFFSI</sequence>
<dbReference type="Pfam" id="PF13440">
    <property type="entry name" value="Polysacc_synt_3"/>
    <property type="match status" value="1"/>
</dbReference>
<protein>
    <submittedName>
        <fullName evidence="7">Polysaccharide biosynthesis protein</fullName>
    </submittedName>
</protein>
<keyword evidence="3 6" id="KW-0812">Transmembrane</keyword>
<dbReference type="EMBL" id="CABPRW010000007">
    <property type="protein sequence ID" value="VVE21528.1"/>
    <property type="molecule type" value="Genomic_DNA"/>
</dbReference>
<feature type="transmembrane region" description="Helical" evidence="6">
    <location>
        <begin position="105"/>
        <end position="124"/>
    </location>
</feature>
<feature type="transmembrane region" description="Helical" evidence="6">
    <location>
        <begin position="313"/>
        <end position="331"/>
    </location>
</feature>
<evidence type="ECO:0000256" key="6">
    <source>
        <dbReference type="SAM" id="Phobius"/>
    </source>
</evidence>
<feature type="transmembrane region" description="Helical" evidence="6">
    <location>
        <begin position="57"/>
        <end position="81"/>
    </location>
</feature>
<dbReference type="Proteomes" id="UP000382577">
    <property type="component" value="Unassembled WGS sequence"/>
</dbReference>
<dbReference type="InterPro" id="IPR050833">
    <property type="entry name" value="Poly_Biosynth_Transport"/>
</dbReference>
<evidence type="ECO:0000256" key="2">
    <source>
        <dbReference type="ARBA" id="ARBA00022475"/>
    </source>
</evidence>
<keyword evidence="2" id="KW-1003">Cell membrane</keyword>
<feature type="transmembrane region" description="Helical" evidence="6">
    <location>
        <begin position="188"/>
        <end position="205"/>
    </location>
</feature>
<feature type="transmembrane region" description="Helical" evidence="6">
    <location>
        <begin position="387"/>
        <end position="414"/>
    </location>
</feature>
<feature type="transmembrane region" description="Helical" evidence="6">
    <location>
        <begin position="130"/>
        <end position="148"/>
    </location>
</feature>
<organism evidence="7 8">
    <name type="scientific">Pandoraea fibrosis</name>
    <dbReference type="NCBI Taxonomy" id="1891094"/>
    <lineage>
        <taxon>Bacteria</taxon>
        <taxon>Pseudomonadati</taxon>
        <taxon>Pseudomonadota</taxon>
        <taxon>Betaproteobacteria</taxon>
        <taxon>Burkholderiales</taxon>
        <taxon>Burkholderiaceae</taxon>
        <taxon>Pandoraea</taxon>
    </lineage>
</organism>
<dbReference type="OrthoDB" id="653189at2"/>